<evidence type="ECO:0008006" key="4">
    <source>
        <dbReference type="Google" id="ProtNLM"/>
    </source>
</evidence>
<dbReference type="SMR" id="A0A061H6A3"/>
<dbReference type="Gene3D" id="3.40.50.1820">
    <property type="entry name" value="alpha/beta hydrolase"/>
    <property type="match status" value="1"/>
</dbReference>
<accession>A0A061H6A3</accession>
<dbReference type="InterPro" id="IPR053228">
    <property type="entry name" value="Stereospecific_Lipase"/>
</dbReference>
<dbReference type="SUPFAM" id="SSF53474">
    <property type="entry name" value="alpha/beta-Hydrolases"/>
    <property type="match status" value="1"/>
</dbReference>
<dbReference type="EMBL" id="KE361647">
    <property type="protein sequence ID" value="EPQ26126.1"/>
    <property type="molecule type" value="Genomic_DNA"/>
</dbReference>
<evidence type="ECO:0000256" key="1">
    <source>
        <dbReference type="SAM" id="SignalP"/>
    </source>
</evidence>
<dbReference type="GeneID" id="19320412"/>
<gene>
    <name evidence="2" type="ORF">PFL1_06334</name>
</gene>
<dbReference type="InterPro" id="IPR029058">
    <property type="entry name" value="AB_hydrolase_fold"/>
</dbReference>
<keyword evidence="1" id="KW-0732">Signal</keyword>
<dbReference type="RefSeq" id="XP_007882066.1">
    <property type="nucleotide sequence ID" value="XM_007883875.1"/>
</dbReference>
<dbReference type="OrthoDB" id="4605274at2759"/>
<evidence type="ECO:0000313" key="3">
    <source>
        <dbReference type="Proteomes" id="UP000053664"/>
    </source>
</evidence>
<protein>
    <recommendedName>
        <fullName evidence="4">Alpha/beta-hydrolase</fullName>
    </recommendedName>
</protein>
<dbReference type="Proteomes" id="UP000053664">
    <property type="component" value="Unassembled WGS sequence"/>
</dbReference>
<evidence type="ECO:0000313" key="2">
    <source>
        <dbReference type="EMBL" id="EPQ26126.1"/>
    </source>
</evidence>
<dbReference type="KEGG" id="pfp:PFL1_06334"/>
<proteinExistence type="predicted"/>
<feature type="signal peptide" evidence="1">
    <location>
        <begin position="1"/>
        <end position="20"/>
    </location>
</feature>
<organism evidence="2 3">
    <name type="scientific">Pseudozyma flocculosa PF-1</name>
    <dbReference type="NCBI Taxonomy" id="1277687"/>
    <lineage>
        <taxon>Eukaryota</taxon>
        <taxon>Fungi</taxon>
        <taxon>Dikarya</taxon>
        <taxon>Basidiomycota</taxon>
        <taxon>Ustilaginomycotina</taxon>
        <taxon>Ustilaginomycetes</taxon>
        <taxon>Ustilaginales</taxon>
        <taxon>Ustilaginaceae</taxon>
        <taxon>Pseudozyma</taxon>
    </lineage>
</organism>
<dbReference type="PANTHER" id="PTHR37574:SF1">
    <property type="entry name" value="LIPASE B"/>
    <property type="match status" value="1"/>
</dbReference>
<dbReference type="HOGENOM" id="CLU_029537_3_0_1"/>
<sequence>MIFSPRSLLLALVAAPLALAAPSPLAKRAAVPPTSDAPFSVSAATAQNVINCPNGIQGKAGGIVFLVHGTGSTGPESWGNGPWTSLLPTLGPGFDVCYITLPDRSQGDIQISAEYVARGIQYLAPQSSTGKVGIVAHSQGNLNVEWALTFWPVAARSVTAEYIALAADFKGTLDGILYCSSAKITQGGCPAAEWQQSTGSHFVNTLSKATAGSAVVPTASIYTLTDQVVTPETGSGATSVINNASLYPLQASDICGAFHYADHASMLVDSAAFEIGYKSLAVGAPISRAAIDKRSCYSYPYGSGLSNDTFSSVADAFQAGLNTITSFPTADVVPAEPPLMSYAKPYAA</sequence>
<dbReference type="AlphaFoldDB" id="A0A061H6A3"/>
<reference evidence="2 3" key="1">
    <citation type="journal article" date="2013" name="Plant Cell">
        <title>The transition from a phytopathogenic smut ancestor to an anamorphic biocontrol agent deciphered by comparative whole-genome analysis.</title>
        <authorList>
            <person name="Lefebvre F."/>
            <person name="Joly D.L."/>
            <person name="Labbe C."/>
            <person name="Teichmann B."/>
            <person name="Linning R."/>
            <person name="Belzile F."/>
            <person name="Bakkeren G."/>
            <person name="Belanger R.R."/>
        </authorList>
    </citation>
    <scope>NUCLEOTIDE SEQUENCE [LARGE SCALE GENOMIC DNA]</scope>
    <source>
        <strain evidence="2 3">PF-1</strain>
    </source>
</reference>
<dbReference type="PANTHER" id="PTHR37574">
    <property type="entry name" value="LIPASE B"/>
    <property type="match status" value="1"/>
</dbReference>
<feature type="chain" id="PRO_5001599482" description="Alpha/beta-hydrolase" evidence="1">
    <location>
        <begin position="21"/>
        <end position="348"/>
    </location>
</feature>
<dbReference type="eggNOG" id="ENOG502S0V3">
    <property type="taxonomic scope" value="Eukaryota"/>
</dbReference>
<name>A0A061H6A3_9BASI</name>